<dbReference type="OrthoDB" id="3877738at2759"/>
<keyword evidence="2" id="KW-1185">Reference proteome</keyword>
<dbReference type="EMBL" id="ML996084">
    <property type="protein sequence ID" value="KAF2154500.1"/>
    <property type="molecule type" value="Genomic_DNA"/>
</dbReference>
<evidence type="ECO:0000313" key="2">
    <source>
        <dbReference type="Proteomes" id="UP000799439"/>
    </source>
</evidence>
<dbReference type="AlphaFoldDB" id="A0A9P4MH94"/>
<dbReference type="Proteomes" id="UP000799439">
    <property type="component" value="Unassembled WGS sequence"/>
</dbReference>
<reference evidence="1" key="1">
    <citation type="journal article" date="2020" name="Stud. Mycol.">
        <title>101 Dothideomycetes genomes: a test case for predicting lifestyles and emergence of pathogens.</title>
        <authorList>
            <person name="Haridas S."/>
            <person name="Albert R."/>
            <person name="Binder M."/>
            <person name="Bloem J."/>
            <person name="Labutti K."/>
            <person name="Salamov A."/>
            <person name="Andreopoulos B."/>
            <person name="Baker S."/>
            <person name="Barry K."/>
            <person name="Bills G."/>
            <person name="Bluhm B."/>
            <person name="Cannon C."/>
            <person name="Castanera R."/>
            <person name="Culley D."/>
            <person name="Daum C."/>
            <person name="Ezra D."/>
            <person name="Gonzalez J."/>
            <person name="Henrissat B."/>
            <person name="Kuo A."/>
            <person name="Liang C."/>
            <person name="Lipzen A."/>
            <person name="Lutzoni F."/>
            <person name="Magnuson J."/>
            <person name="Mondo S."/>
            <person name="Nolan M."/>
            <person name="Ohm R."/>
            <person name="Pangilinan J."/>
            <person name="Park H.-J."/>
            <person name="Ramirez L."/>
            <person name="Alfaro M."/>
            <person name="Sun H."/>
            <person name="Tritt A."/>
            <person name="Yoshinaga Y."/>
            <person name="Zwiers L.-H."/>
            <person name="Turgeon B."/>
            <person name="Goodwin S."/>
            <person name="Spatafora J."/>
            <person name="Crous P."/>
            <person name="Grigoriev I."/>
        </authorList>
    </citation>
    <scope>NUCLEOTIDE SEQUENCE</scope>
    <source>
        <strain evidence="1">CBS 260.36</strain>
    </source>
</reference>
<gene>
    <name evidence="1" type="ORF">K461DRAFT_267503</name>
</gene>
<sequence>MEPAKSETIRSILCSEGQWLHDTDGGSYITFNEDRTGMLCLRVNVTPWFTCDFDWKDHQNSDLDRPVQLTKTWFKRNQLLARFNIEIAFRTAGENFDLGDGYLWRRIPGPYQDETPRPRTMTAKLEKGAFLTPLPNAVAPWYNELRLTFETSPYSSHQEWGMNHFPFWERKDFVARRCAAPVTSKIPVLCLSRFKTTMNSITDIDNTNSY</sequence>
<accession>A0A9P4MH94</accession>
<evidence type="ECO:0000313" key="1">
    <source>
        <dbReference type="EMBL" id="KAF2154500.1"/>
    </source>
</evidence>
<organism evidence="1 2">
    <name type="scientific">Myriangium duriaei CBS 260.36</name>
    <dbReference type="NCBI Taxonomy" id="1168546"/>
    <lineage>
        <taxon>Eukaryota</taxon>
        <taxon>Fungi</taxon>
        <taxon>Dikarya</taxon>
        <taxon>Ascomycota</taxon>
        <taxon>Pezizomycotina</taxon>
        <taxon>Dothideomycetes</taxon>
        <taxon>Dothideomycetidae</taxon>
        <taxon>Myriangiales</taxon>
        <taxon>Myriangiaceae</taxon>
        <taxon>Myriangium</taxon>
    </lineage>
</organism>
<proteinExistence type="predicted"/>
<name>A0A9P4MH94_9PEZI</name>
<comment type="caution">
    <text evidence="1">The sequence shown here is derived from an EMBL/GenBank/DDBJ whole genome shotgun (WGS) entry which is preliminary data.</text>
</comment>
<protein>
    <submittedName>
        <fullName evidence="1">Uncharacterized protein</fullName>
    </submittedName>
</protein>